<dbReference type="Pfam" id="PF11883">
    <property type="entry name" value="DUF3403"/>
    <property type="match status" value="1"/>
</dbReference>
<feature type="domain" description="S-locus receptor kinase C-terminal" evidence="6">
    <location>
        <begin position="29"/>
        <end position="72"/>
    </location>
</feature>
<dbReference type="EMBL" id="CABIKO010000352">
    <property type="protein sequence ID" value="VVA34791.1"/>
    <property type="molecule type" value="Genomic_DNA"/>
</dbReference>
<dbReference type="GO" id="GO:0004674">
    <property type="term" value="F:protein serine/threonine kinase activity"/>
    <property type="evidence" value="ECO:0007669"/>
    <property type="project" value="UniProtKB-KW"/>
</dbReference>
<accession>A0A5E4G4T0</accession>
<keyword evidence="4" id="KW-0418">Kinase</keyword>
<evidence type="ECO:0000313" key="7">
    <source>
        <dbReference type="EMBL" id="VVA34791.1"/>
    </source>
</evidence>
<dbReference type="InParanoid" id="A0A5E4G4T0"/>
<dbReference type="InterPro" id="IPR021820">
    <property type="entry name" value="S-locus_recpt_kinase_C"/>
</dbReference>
<dbReference type="AlphaFoldDB" id="A0A5E4G4T0"/>
<dbReference type="GO" id="GO:0005886">
    <property type="term" value="C:plasma membrane"/>
    <property type="evidence" value="ECO:0007669"/>
    <property type="project" value="TreeGrafter"/>
</dbReference>
<keyword evidence="1" id="KW-0723">Serine/threonine-protein kinase</keyword>
<keyword evidence="2" id="KW-0808">Transferase</keyword>
<gene>
    <name evidence="7" type="ORF">ALMOND_2B035531</name>
</gene>
<evidence type="ECO:0000256" key="4">
    <source>
        <dbReference type="ARBA" id="ARBA00022777"/>
    </source>
</evidence>
<keyword evidence="3" id="KW-0547">Nucleotide-binding</keyword>
<evidence type="ECO:0000256" key="5">
    <source>
        <dbReference type="ARBA" id="ARBA00022840"/>
    </source>
</evidence>
<evidence type="ECO:0000259" key="6">
    <source>
        <dbReference type="Pfam" id="PF11883"/>
    </source>
</evidence>
<dbReference type="Gramene" id="VVA34791">
    <property type="protein sequence ID" value="VVA34791"/>
    <property type="gene ID" value="Prudul26B035531"/>
</dbReference>
<keyword evidence="5" id="KW-0067">ATP-binding</keyword>
<evidence type="ECO:0000256" key="1">
    <source>
        <dbReference type="ARBA" id="ARBA00022527"/>
    </source>
</evidence>
<proteinExistence type="predicted"/>
<organism evidence="7 8">
    <name type="scientific">Prunus dulcis</name>
    <name type="common">Almond</name>
    <name type="synonym">Amygdalus dulcis</name>
    <dbReference type="NCBI Taxonomy" id="3755"/>
    <lineage>
        <taxon>Eukaryota</taxon>
        <taxon>Viridiplantae</taxon>
        <taxon>Streptophyta</taxon>
        <taxon>Embryophyta</taxon>
        <taxon>Tracheophyta</taxon>
        <taxon>Spermatophyta</taxon>
        <taxon>Magnoliopsida</taxon>
        <taxon>eudicotyledons</taxon>
        <taxon>Gunneridae</taxon>
        <taxon>Pentapetalae</taxon>
        <taxon>rosids</taxon>
        <taxon>fabids</taxon>
        <taxon>Rosales</taxon>
        <taxon>Rosaceae</taxon>
        <taxon>Amygdaloideae</taxon>
        <taxon>Amygdaleae</taxon>
        <taxon>Prunus</taxon>
    </lineage>
</organism>
<sequence>MRCVHIGLLCVQDNAADRPIMPDVVFMLSSETDLPQPKRPIFTFENSVSDPQPKYDDIFSTNEATITMIEGRLPNLPASLAPPSSAAAFQSALHALRMIIKLAECSKTPAYLLLSTLISKTGENANPFNSVWLETGTKDDRD</sequence>
<dbReference type="GO" id="GO:0005524">
    <property type="term" value="F:ATP binding"/>
    <property type="evidence" value="ECO:0007669"/>
    <property type="project" value="UniProtKB-KW"/>
</dbReference>
<reference evidence="8" key="1">
    <citation type="journal article" date="2020" name="Plant J.">
        <title>Transposons played a major role in the diversification between the closely related almond and peach genomes: results from the almond genome sequence.</title>
        <authorList>
            <person name="Alioto T."/>
            <person name="Alexiou K.G."/>
            <person name="Bardil A."/>
            <person name="Barteri F."/>
            <person name="Castanera R."/>
            <person name="Cruz F."/>
            <person name="Dhingra A."/>
            <person name="Duval H."/>
            <person name="Fernandez I Marti A."/>
            <person name="Frias L."/>
            <person name="Galan B."/>
            <person name="Garcia J.L."/>
            <person name="Howad W."/>
            <person name="Gomez-Garrido J."/>
            <person name="Gut M."/>
            <person name="Julca I."/>
            <person name="Morata J."/>
            <person name="Puigdomenech P."/>
            <person name="Ribeca P."/>
            <person name="Rubio Cabetas M.J."/>
            <person name="Vlasova A."/>
            <person name="Wirthensohn M."/>
            <person name="Garcia-Mas J."/>
            <person name="Gabaldon T."/>
            <person name="Casacuberta J.M."/>
            <person name="Arus P."/>
        </authorList>
    </citation>
    <scope>NUCLEOTIDE SEQUENCE [LARGE SCALE GENOMIC DNA]</scope>
    <source>
        <strain evidence="8">cv. Texas</strain>
    </source>
</reference>
<dbReference type="PANTHER" id="PTHR27002">
    <property type="entry name" value="RECEPTOR-LIKE SERINE/THREONINE-PROTEIN KINASE SD1-8"/>
    <property type="match status" value="1"/>
</dbReference>
<dbReference type="PANTHER" id="PTHR27002:SF422">
    <property type="entry name" value="RECEPTOR-LIKE SERINE_THREONINE-PROTEIN KINASE"/>
    <property type="match status" value="1"/>
</dbReference>
<name>A0A5E4G4T0_PRUDU</name>
<evidence type="ECO:0000256" key="3">
    <source>
        <dbReference type="ARBA" id="ARBA00022741"/>
    </source>
</evidence>
<evidence type="ECO:0000313" key="8">
    <source>
        <dbReference type="Proteomes" id="UP000327085"/>
    </source>
</evidence>
<dbReference type="Proteomes" id="UP000327085">
    <property type="component" value="Chromosome 4"/>
</dbReference>
<protein>
    <recommendedName>
        <fullName evidence="6">S-locus receptor kinase C-terminal domain-containing protein</fullName>
    </recommendedName>
</protein>
<evidence type="ECO:0000256" key="2">
    <source>
        <dbReference type="ARBA" id="ARBA00022679"/>
    </source>
</evidence>